<evidence type="ECO:0000256" key="1">
    <source>
        <dbReference type="ARBA" id="ARBA00004141"/>
    </source>
</evidence>
<dbReference type="Proteomes" id="UP000291822">
    <property type="component" value="Unassembled WGS sequence"/>
</dbReference>
<dbReference type="Gene3D" id="3.30.750.24">
    <property type="entry name" value="STAS domain"/>
    <property type="match status" value="1"/>
</dbReference>
<feature type="transmembrane region" description="Helical" evidence="6">
    <location>
        <begin position="206"/>
        <end position="224"/>
    </location>
</feature>
<comment type="subcellular location">
    <subcellularLocation>
        <location evidence="1">Membrane</location>
        <topology evidence="1">Multi-pass membrane protein</topology>
    </subcellularLocation>
</comment>
<feature type="transmembrane region" description="Helical" evidence="6">
    <location>
        <begin position="354"/>
        <end position="371"/>
    </location>
</feature>
<evidence type="ECO:0000256" key="2">
    <source>
        <dbReference type="ARBA" id="ARBA00022692"/>
    </source>
</evidence>
<organism evidence="8 9">
    <name type="scientific">Dyella soli</name>
    <dbReference type="NCBI Taxonomy" id="522319"/>
    <lineage>
        <taxon>Bacteria</taxon>
        <taxon>Pseudomonadati</taxon>
        <taxon>Pseudomonadota</taxon>
        <taxon>Gammaproteobacteria</taxon>
        <taxon>Lysobacterales</taxon>
        <taxon>Rhodanobacteraceae</taxon>
        <taxon>Dyella</taxon>
    </lineage>
</organism>
<dbReference type="InterPro" id="IPR011547">
    <property type="entry name" value="SLC26A/SulP_dom"/>
</dbReference>
<evidence type="ECO:0000313" key="9">
    <source>
        <dbReference type="Proteomes" id="UP000291822"/>
    </source>
</evidence>
<dbReference type="CDD" id="cd07042">
    <property type="entry name" value="STAS_SulP_like_sulfate_transporter"/>
    <property type="match status" value="1"/>
</dbReference>
<dbReference type="InterPro" id="IPR036513">
    <property type="entry name" value="STAS_dom_sf"/>
</dbReference>
<dbReference type="Pfam" id="PF00916">
    <property type="entry name" value="Sulfate_transp"/>
    <property type="match status" value="1"/>
</dbReference>
<feature type="transmembrane region" description="Helical" evidence="6">
    <location>
        <begin position="128"/>
        <end position="149"/>
    </location>
</feature>
<gene>
    <name evidence="8" type="primary">sulP</name>
    <name evidence="8" type="ORF">EZM97_00885</name>
</gene>
<feature type="transmembrane region" description="Helical" evidence="6">
    <location>
        <begin position="76"/>
        <end position="95"/>
    </location>
</feature>
<accession>A0A4R0YYT5</accession>
<comment type="caution">
    <text evidence="8">The sequence shown here is derived from an EMBL/GenBank/DDBJ whole genome shotgun (WGS) entry which is preliminary data.</text>
</comment>
<proteinExistence type="predicted"/>
<feature type="transmembrane region" description="Helical" evidence="6">
    <location>
        <begin position="277"/>
        <end position="298"/>
    </location>
</feature>
<dbReference type="SUPFAM" id="SSF52091">
    <property type="entry name" value="SpoIIaa-like"/>
    <property type="match status" value="1"/>
</dbReference>
<keyword evidence="2 6" id="KW-0812">Transmembrane</keyword>
<evidence type="ECO:0000256" key="5">
    <source>
        <dbReference type="SAM" id="MobiDB-lite"/>
    </source>
</evidence>
<dbReference type="EMBL" id="SJTG01000001">
    <property type="protein sequence ID" value="TCI11956.1"/>
    <property type="molecule type" value="Genomic_DNA"/>
</dbReference>
<feature type="transmembrane region" description="Helical" evidence="6">
    <location>
        <begin position="161"/>
        <end position="180"/>
    </location>
</feature>
<reference evidence="8 9" key="1">
    <citation type="submission" date="2019-02" db="EMBL/GenBank/DDBJ databases">
        <title>Dyella amyloliquefaciens sp. nov., isolated from forest soil.</title>
        <authorList>
            <person name="Gao Z.-H."/>
            <person name="Qiu L.-H."/>
        </authorList>
    </citation>
    <scope>NUCLEOTIDE SEQUENCE [LARGE SCALE GENOMIC DNA]</scope>
    <source>
        <strain evidence="8 9">KACC 12747</strain>
    </source>
</reference>
<dbReference type="InterPro" id="IPR002645">
    <property type="entry name" value="STAS_dom"/>
</dbReference>
<protein>
    <submittedName>
        <fullName evidence="8">Sulfate permease</fullName>
    </submittedName>
</protein>
<dbReference type="Pfam" id="PF01740">
    <property type="entry name" value="STAS"/>
    <property type="match status" value="1"/>
</dbReference>
<feature type="region of interest" description="Disordered" evidence="5">
    <location>
        <begin position="1"/>
        <end position="21"/>
    </location>
</feature>
<dbReference type="GO" id="GO:0016020">
    <property type="term" value="C:membrane"/>
    <property type="evidence" value="ECO:0007669"/>
    <property type="project" value="UniProtKB-SubCell"/>
</dbReference>
<name>A0A4R0YYT5_9GAMM</name>
<feature type="domain" description="STAS" evidence="7">
    <location>
        <begin position="466"/>
        <end position="579"/>
    </location>
</feature>
<feature type="transmembrane region" description="Helical" evidence="6">
    <location>
        <begin position="231"/>
        <end position="248"/>
    </location>
</feature>
<dbReference type="GO" id="GO:0055085">
    <property type="term" value="P:transmembrane transport"/>
    <property type="evidence" value="ECO:0007669"/>
    <property type="project" value="InterPro"/>
</dbReference>
<feature type="transmembrane region" description="Helical" evidence="6">
    <location>
        <begin position="411"/>
        <end position="438"/>
    </location>
</feature>
<dbReference type="PROSITE" id="PS50801">
    <property type="entry name" value="STAS"/>
    <property type="match status" value="1"/>
</dbReference>
<dbReference type="InterPro" id="IPR001902">
    <property type="entry name" value="SLC26A/SulP_fam"/>
</dbReference>
<feature type="transmembrane region" description="Helical" evidence="6">
    <location>
        <begin position="377"/>
        <end position="399"/>
    </location>
</feature>
<evidence type="ECO:0000256" key="6">
    <source>
        <dbReference type="SAM" id="Phobius"/>
    </source>
</evidence>
<evidence type="ECO:0000313" key="8">
    <source>
        <dbReference type="EMBL" id="TCI11956.1"/>
    </source>
</evidence>
<keyword evidence="4 6" id="KW-0472">Membrane</keyword>
<evidence type="ECO:0000256" key="3">
    <source>
        <dbReference type="ARBA" id="ARBA00022989"/>
    </source>
</evidence>
<dbReference type="AlphaFoldDB" id="A0A4R0YYT5"/>
<dbReference type="NCBIfam" id="TIGR00815">
    <property type="entry name" value="sulP"/>
    <property type="match status" value="1"/>
</dbReference>
<keyword evidence="3 6" id="KW-1133">Transmembrane helix</keyword>
<dbReference type="PANTHER" id="PTHR11814">
    <property type="entry name" value="SULFATE TRANSPORTER"/>
    <property type="match status" value="1"/>
</dbReference>
<evidence type="ECO:0000256" key="4">
    <source>
        <dbReference type="ARBA" id="ARBA00023136"/>
    </source>
</evidence>
<evidence type="ECO:0000259" key="7">
    <source>
        <dbReference type="PROSITE" id="PS50801"/>
    </source>
</evidence>
<keyword evidence="9" id="KW-1185">Reference proteome</keyword>
<sequence length="611" mass="65818">MPRNARQQHVDAHWSHNGHPPQRARVMPRFLLRLMPGLRELLHYKREWWRPDLQAGLSVAAVSLPVSIAYAQLGGFSPITGLYSTVLPMIAYAFFGSSRQMIMGPDAATCAVFFATLAPLAVPGSDEYLALAVSITILSGLFCIVAGRFRLGFLGDFLSRPILIGLLNGVAVTILVSQSGKVLGLSLQGRDTIGQAMSLFTQWRHLHWPTVLLSAGTCGVFVSIKVFWPRGPAALLAVVSALLASFLLKLPERGVAIIGDIPSGFPDFVWPSFPHEALGALVPASLAILLVSFSSTMLTSRSFASRNGYHVDGNQDLVALGTTHLAAALSQGFAVGGSSSRTLVNDQAGGKSRMVSIVAALTVLLVLFFLTDVLAAMPLAALGSILVVSAVGLIDFGGLRELRRFSRAEHLLALATMAGVILFGVMSGIVVAVAIALLRFLTQVTRPAEQLFGRIPGYDGFYELAHYPEARAVPGLLIYRFESPLTFFNADYFRRRVTSLVKANNPRWVVIDAISMTKNDITGFHALEELRQGLAARKVQLVIAGRTVQVLNRLRAIGMDPEDTGVLFFPSRQAALAAYLAEYGPFEGVDPSRLLPAFLRGGTGQRAAETS</sequence>